<feature type="domain" description="EF-hand" evidence="2">
    <location>
        <begin position="24"/>
        <end position="59"/>
    </location>
</feature>
<gene>
    <name evidence="3" type="ORF">FNK824_LOCUS15674</name>
</gene>
<evidence type="ECO:0000313" key="3">
    <source>
        <dbReference type="EMBL" id="CAF3812849.1"/>
    </source>
</evidence>
<organism evidence="3 4">
    <name type="scientific">Rotaria sordida</name>
    <dbReference type="NCBI Taxonomy" id="392033"/>
    <lineage>
        <taxon>Eukaryota</taxon>
        <taxon>Metazoa</taxon>
        <taxon>Spiralia</taxon>
        <taxon>Gnathifera</taxon>
        <taxon>Rotifera</taxon>
        <taxon>Eurotatoria</taxon>
        <taxon>Bdelloidea</taxon>
        <taxon>Philodinida</taxon>
        <taxon>Philodinidae</taxon>
        <taxon>Rotaria</taxon>
    </lineage>
</organism>
<dbReference type="GO" id="GO:0005509">
    <property type="term" value="F:calcium ion binding"/>
    <property type="evidence" value="ECO:0007669"/>
    <property type="project" value="InterPro"/>
</dbReference>
<evidence type="ECO:0000256" key="1">
    <source>
        <dbReference type="SAM" id="MobiDB-lite"/>
    </source>
</evidence>
<feature type="region of interest" description="Disordered" evidence="1">
    <location>
        <begin position="1"/>
        <end position="20"/>
    </location>
</feature>
<dbReference type="EMBL" id="CAJOBE010002292">
    <property type="protein sequence ID" value="CAF3812849.1"/>
    <property type="molecule type" value="Genomic_DNA"/>
</dbReference>
<dbReference type="InterPro" id="IPR011992">
    <property type="entry name" value="EF-hand-dom_pair"/>
</dbReference>
<dbReference type="AlphaFoldDB" id="A0A819C0Y3"/>
<accession>A0A819C0Y3</accession>
<feature type="region of interest" description="Disordered" evidence="1">
    <location>
        <begin position="66"/>
        <end position="86"/>
    </location>
</feature>
<feature type="compositionally biased region" description="Basic and acidic residues" evidence="1">
    <location>
        <begin position="73"/>
        <end position="86"/>
    </location>
</feature>
<dbReference type="Proteomes" id="UP000663874">
    <property type="component" value="Unassembled WGS sequence"/>
</dbReference>
<reference evidence="3" key="1">
    <citation type="submission" date="2021-02" db="EMBL/GenBank/DDBJ databases">
        <authorList>
            <person name="Nowell W R."/>
        </authorList>
    </citation>
    <scope>NUCLEOTIDE SEQUENCE</scope>
</reference>
<evidence type="ECO:0000313" key="4">
    <source>
        <dbReference type="Proteomes" id="UP000663874"/>
    </source>
</evidence>
<feature type="compositionally biased region" description="Polar residues" evidence="1">
    <location>
        <begin position="1"/>
        <end position="14"/>
    </location>
</feature>
<protein>
    <recommendedName>
        <fullName evidence="2">EF-hand domain-containing protein</fullName>
    </recommendedName>
</protein>
<dbReference type="InterPro" id="IPR002048">
    <property type="entry name" value="EF_hand_dom"/>
</dbReference>
<comment type="caution">
    <text evidence="3">The sequence shown here is derived from an EMBL/GenBank/DDBJ whole genome shotgun (WGS) entry which is preliminary data.</text>
</comment>
<sequence length="86" mass="9717">MYLSRQVGSEQGSPSAPAMWSEHDLEKMSDHVFKAFDREGSGYVSREHGEQLLNRLNLCGTDDIEKPGQTTTWEHHWNKIDDGSGP</sequence>
<dbReference type="SUPFAM" id="SSF47473">
    <property type="entry name" value="EF-hand"/>
    <property type="match status" value="1"/>
</dbReference>
<proteinExistence type="predicted"/>
<evidence type="ECO:0000259" key="2">
    <source>
        <dbReference type="PROSITE" id="PS50222"/>
    </source>
</evidence>
<dbReference type="PROSITE" id="PS50222">
    <property type="entry name" value="EF_HAND_2"/>
    <property type="match status" value="1"/>
</dbReference>
<name>A0A819C0Y3_9BILA</name>